<reference evidence="1 2" key="1">
    <citation type="submission" date="2007-04" db="EMBL/GenBank/DDBJ databases">
        <authorList>
            <person name="Fulton L."/>
            <person name="Clifton S."/>
            <person name="Fulton B."/>
            <person name="Xu J."/>
            <person name="Minx P."/>
            <person name="Pepin K.H."/>
            <person name="Johnson M."/>
            <person name="Thiruvilangam P."/>
            <person name="Bhonagiri V."/>
            <person name="Nash W.E."/>
            <person name="Mardis E.R."/>
            <person name="Wilson R.K."/>
        </authorList>
    </citation>
    <scope>NUCLEOTIDE SEQUENCE [LARGE SCALE GENOMIC DNA]</scope>
    <source>
        <strain evidence="1 2">ATCC 29799</strain>
    </source>
</reference>
<evidence type="ECO:0000313" key="2">
    <source>
        <dbReference type="Proteomes" id="UP000003639"/>
    </source>
</evidence>
<dbReference type="Proteomes" id="UP000003639">
    <property type="component" value="Unassembled WGS sequence"/>
</dbReference>
<evidence type="ECO:0000313" key="1">
    <source>
        <dbReference type="EMBL" id="EDN00179.1"/>
    </source>
</evidence>
<comment type="caution">
    <text evidence="1">The sequence shown here is derived from an EMBL/GenBank/DDBJ whole genome shotgun (WGS) entry which is preliminary data.</text>
</comment>
<keyword evidence="2" id="KW-1185">Reference proteome</keyword>
<protein>
    <submittedName>
        <fullName evidence="1">Uncharacterized protein</fullName>
    </submittedName>
</protein>
<proteinExistence type="predicted"/>
<dbReference type="AlphaFoldDB" id="A6NUX8"/>
<sequence>MRGVYCTVSERKCQIKLSRVRADMIVTIEIYVFGLYNIKVKD</sequence>
<reference evidence="1 2" key="2">
    <citation type="submission" date="2007-06" db="EMBL/GenBank/DDBJ databases">
        <title>Draft genome sequence of Pseudoflavonifractor capillosus ATCC 29799.</title>
        <authorList>
            <person name="Sudarsanam P."/>
            <person name="Ley R."/>
            <person name="Guruge J."/>
            <person name="Turnbaugh P.J."/>
            <person name="Mahowald M."/>
            <person name="Liep D."/>
            <person name="Gordon J."/>
        </authorList>
    </citation>
    <scope>NUCLEOTIDE SEQUENCE [LARGE SCALE GENOMIC DNA]</scope>
    <source>
        <strain evidence="1 2">ATCC 29799</strain>
    </source>
</reference>
<dbReference type="STRING" id="411467.BACCAP_02012"/>
<accession>A6NUX8</accession>
<name>A6NUX8_9FIRM</name>
<dbReference type="EMBL" id="AAXG02000012">
    <property type="protein sequence ID" value="EDN00179.1"/>
    <property type="molecule type" value="Genomic_DNA"/>
</dbReference>
<organism evidence="1 2">
    <name type="scientific">Pseudoflavonifractor capillosus ATCC 29799</name>
    <dbReference type="NCBI Taxonomy" id="411467"/>
    <lineage>
        <taxon>Bacteria</taxon>
        <taxon>Bacillati</taxon>
        <taxon>Bacillota</taxon>
        <taxon>Clostridia</taxon>
        <taxon>Eubacteriales</taxon>
        <taxon>Oscillospiraceae</taxon>
        <taxon>Pseudoflavonifractor</taxon>
    </lineage>
</organism>
<gene>
    <name evidence="1" type="ORF">BACCAP_02012</name>
</gene>